<comment type="caution">
    <text evidence="1">The sequence shown here is derived from an EMBL/GenBank/DDBJ whole genome shotgun (WGS) entry which is preliminary data.</text>
</comment>
<sequence>MEILALENVFFPDRKERPTEAPFVAWKKTFSRARLEWKAGIAP</sequence>
<protein>
    <submittedName>
        <fullName evidence="1">Uncharacterized protein</fullName>
    </submittedName>
</protein>
<accession>A0ABU1TSE9</accession>
<reference evidence="1 2" key="1">
    <citation type="submission" date="2023-07" db="EMBL/GenBank/DDBJ databases">
        <title>Sorghum-associated microbial communities from plants grown in Nebraska, USA.</title>
        <authorList>
            <person name="Schachtman D."/>
        </authorList>
    </citation>
    <scope>NUCLEOTIDE SEQUENCE [LARGE SCALE GENOMIC DNA]</scope>
    <source>
        <strain evidence="1 2">3773</strain>
    </source>
</reference>
<dbReference type="EMBL" id="JAVDVI010000013">
    <property type="protein sequence ID" value="MDR6968793.1"/>
    <property type="molecule type" value="Genomic_DNA"/>
</dbReference>
<keyword evidence="2" id="KW-1185">Reference proteome</keyword>
<organism evidence="1 2">
    <name type="scientific">Flavobacterium arsenatis</name>
    <dbReference type="NCBI Taxonomy" id="1484332"/>
    <lineage>
        <taxon>Bacteria</taxon>
        <taxon>Pseudomonadati</taxon>
        <taxon>Bacteroidota</taxon>
        <taxon>Flavobacteriia</taxon>
        <taxon>Flavobacteriales</taxon>
        <taxon>Flavobacteriaceae</taxon>
        <taxon>Flavobacterium</taxon>
    </lineage>
</organism>
<gene>
    <name evidence="1" type="ORF">J2X31_002819</name>
</gene>
<evidence type="ECO:0000313" key="1">
    <source>
        <dbReference type="EMBL" id="MDR6968793.1"/>
    </source>
</evidence>
<evidence type="ECO:0000313" key="2">
    <source>
        <dbReference type="Proteomes" id="UP001255185"/>
    </source>
</evidence>
<dbReference type="Proteomes" id="UP001255185">
    <property type="component" value="Unassembled WGS sequence"/>
</dbReference>
<proteinExistence type="predicted"/>
<name>A0ABU1TSE9_9FLAO</name>
<dbReference type="RefSeq" id="WP_310027404.1">
    <property type="nucleotide sequence ID" value="NZ_JAVDVI010000013.1"/>
</dbReference>